<dbReference type="InterPro" id="IPR043441">
    <property type="entry name" value="Tjap1/BEGAIN"/>
</dbReference>
<dbReference type="Proteomes" id="UP000471633">
    <property type="component" value="Unassembled WGS sequence"/>
</dbReference>
<evidence type="ECO:0000256" key="1">
    <source>
        <dbReference type="ARBA" id="ARBA00004170"/>
    </source>
</evidence>
<evidence type="ECO:0000313" key="5">
    <source>
        <dbReference type="EMBL" id="KAH9585664.1"/>
    </source>
</evidence>
<gene>
    <name evidence="5" type="ORF">MS3_00006846</name>
    <name evidence="6" type="ORF">MS3_02138</name>
</gene>
<dbReference type="STRING" id="6185.A0A094ZIZ9"/>
<dbReference type="RefSeq" id="XP_012793715.1">
    <property type="nucleotide sequence ID" value="XM_012938261.1"/>
</dbReference>
<sequence>MNVLINETLHESLSLGAKVNFHPELTHCSSPFSLYALHSFHNREMTERSFTVDFDYTITVFVFNADATHLFSFQLNLRLCKWSKLANELNKSSLFALLVAAAYRYHLSSSSPFRCFGISSDLTSSCSPIEPQQNRRGAVGLDCQHELENLRYNLTKANSFIAELETKLNDLQMKYDTDCCKYEEKIQILTERHERLISSHQRLSKLNHELEERLLDTIEKSSTEIHQLTEELESTKNSLRTAQQTLNSIVEERDRCKEDCISAVKLLQANPNQFISELPPVESASSDKTHVLTNLSNGDCSHGANNSPFSSSASIFSTFLPTFPPVGLFTGIQMENNLQVLQKNSSNNTYDRNINLLNKTTVVTSAVNYTSTCKSSGIIDL</sequence>
<dbReference type="PANTHER" id="PTHR28664">
    <property type="entry name" value="TIGHT JUNCTION-ASSOCIATED PROTEIN 1"/>
    <property type="match status" value="1"/>
</dbReference>
<keyword evidence="7" id="KW-1185">Reference proteome</keyword>
<evidence type="ECO:0000256" key="2">
    <source>
        <dbReference type="ARBA" id="ARBA00022553"/>
    </source>
</evidence>
<keyword evidence="4" id="KW-0175">Coiled coil</keyword>
<name>A0A094ZIZ9_SCHHA</name>
<evidence type="ECO:0000256" key="3">
    <source>
        <dbReference type="ARBA" id="ARBA00023136"/>
    </source>
</evidence>
<protein>
    <submittedName>
        <fullName evidence="6">Uncharacterized protein</fullName>
    </submittedName>
</protein>
<reference evidence="5" key="2">
    <citation type="journal article" date="2019" name="Gigascience">
        <title>High-quality Schistosoma haematobium genome achieved by single-molecule and long-range sequencing.</title>
        <authorList>
            <person name="Stroehlein A.J."/>
            <person name="Korhonen P.K."/>
            <person name="Chong T.M."/>
            <person name="Lim Y.L."/>
            <person name="Chan K.G."/>
            <person name="Webster B."/>
            <person name="Rollinson D."/>
            <person name="Brindley P.J."/>
            <person name="Gasser R.B."/>
            <person name="Young N.D."/>
        </authorList>
    </citation>
    <scope>NUCLEOTIDE SEQUENCE</scope>
</reference>
<reference evidence="5" key="3">
    <citation type="submission" date="2021-06" db="EMBL/GenBank/DDBJ databases">
        <title>Chromosome-level genome assembly for S. haematobium.</title>
        <authorList>
            <person name="Stroehlein A.J."/>
        </authorList>
    </citation>
    <scope>NUCLEOTIDE SEQUENCE</scope>
</reference>
<feature type="coiled-coil region" evidence="4">
    <location>
        <begin position="154"/>
        <end position="259"/>
    </location>
</feature>
<dbReference type="Gene3D" id="1.10.287.1490">
    <property type="match status" value="1"/>
</dbReference>
<evidence type="ECO:0000256" key="4">
    <source>
        <dbReference type="SAM" id="Coils"/>
    </source>
</evidence>
<organism evidence="6">
    <name type="scientific">Schistosoma haematobium</name>
    <name type="common">Blood fluke</name>
    <dbReference type="NCBI Taxonomy" id="6185"/>
    <lineage>
        <taxon>Eukaryota</taxon>
        <taxon>Metazoa</taxon>
        <taxon>Spiralia</taxon>
        <taxon>Lophotrochozoa</taxon>
        <taxon>Platyhelminthes</taxon>
        <taxon>Trematoda</taxon>
        <taxon>Digenea</taxon>
        <taxon>Strigeidida</taxon>
        <taxon>Schistosomatoidea</taxon>
        <taxon>Schistosomatidae</taxon>
        <taxon>Schistosoma</taxon>
    </lineage>
</organism>
<dbReference type="CTD" id="24589837"/>
<accession>A0A094ZIZ9</accession>
<dbReference type="EMBL" id="AMPZ03000004">
    <property type="protein sequence ID" value="KAH9585664.1"/>
    <property type="molecule type" value="Genomic_DNA"/>
</dbReference>
<dbReference type="GeneID" id="24589837"/>
<dbReference type="PANTHER" id="PTHR28664:SF4">
    <property type="entry name" value="TIGHT JUNCTION-ASSOCIATED PROTEIN 1"/>
    <property type="match status" value="1"/>
</dbReference>
<dbReference type="GO" id="GO:0016020">
    <property type="term" value="C:membrane"/>
    <property type="evidence" value="ECO:0007669"/>
    <property type="project" value="UniProtKB-SubCell"/>
</dbReference>
<dbReference type="AlphaFoldDB" id="A0A094ZIZ9"/>
<keyword evidence="2" id="KW-0597">Phosphoprotein</keyword>
<keyword evidence="3" id="KW-0472">Membrane</keyword>
<dbReference type="KEGG" id="shx:MS3_00006846"/>
<evidence type="ECO:0000313" key="6">
    <source>
        <dbReference type="EMBL" id="KGB33942.1"/>
    </source>
</evidence>
<proteinExistence type="predicted"/>
<dbReference type="EMBL" id="KL250578">
    <property type="protein sequence ID" value="KGB33942.1"/>
    <property type="molecule type" value="Genomic_DNA"/>
</dbReference>
<comment type="subcellular location">
    <subcellularLocation>
        <location evidence="1">Membrane</location>
        <topology evidence="1">Peripheral membrane protein</topology>
    </subcellularLocation>
</comment>
<reference evidence="6" key="1">
    <citation type="journal article" date="2012" name="Nat. Genet.">
        <title>Whole-genome sequence of Schistosoma haematobium.</title>
        <authorList>
            <person name="Young N.D."/>
            <person name="Jex A.R."/>
            <person name="Li B."/>
            <person name="Liu S."/>
            <person name="Yang L."/>
            <person name="Xiong Z."/>
            <person name="Li Y."/>
            <person name="Cantacessi C."/>
            <person name="Hall R.S."/>
            <person name="Xu X."/>
            <person name="Chen F."/>
            <person name="Wu X."/>
            <person name="Zerlotini A."/>
            <person name="Oliveira G."/>
            <person name="Hofmann A."/>
            <person name="Zhang G."/>
            <person name="Fang X."/>
            <person name="Kang Y."/>
            <person name="Campbell B.E."/>
            <person name="Loukas A."/>
            <person name="Ranganathan S."/>
            <person name="Rollinson D."/>
            <person name="Rinaldi G."/>
            <person name="Brindley P.J."/>
            <person name="Yang H."/>
            <person name="Wang J."/>
            <person name="Wang J."/>
            <person name="Gasser R.B."/>
        </authorList>
    </citation>
    <scope>NUCLEOTIDE SEQUENCE [LARGE SCALE GENOMIC DNA]</scope>
</reference>
<reference evidence="5" key="4">
    <citation type="journal article" date="2022" name="PLoS Pathog.">
        <title>Chromosome-level genome of Schistosoma haematobium underpins genome-wide explorations of molecular variation.</title>
        <authorList>
            <person name="Stroehlein A.J."/>
            <person name="Korhonen P.K."/>
            <person name="Lee V.V."/>
            <person name="Ralph S.A."/>
            <person name="Mentink-Kane M."/>
            <person name="You H."/>
            <person name="McManus D.P."/>
            <person name="Tchuente L.T."/>
            <person name="Stothard J.R."/>
            <person name="Kaur P."/>
            <person name="Dudchenko O."/>
            <person name="Aiden E.L."/>
            <person name="Yang B."/>
            <person name="Yang H."/>
            <person name="Emery A.M."/>
            <person name="Webster B.L."/>
            <person name="Brindley P.J."/>
            <person name="Rollinson D."/>
            <person name="Chang B.C.H."/>
            <person name="Gasser R.B."/>
            <person name="Young N.D."/>
        </authorList>
    </citation>
    <scope>NUCLEOTIDE SEQUENCE</scope>
</reference>
<evidence type="ECO:0000313" key="7">
    <source>
        <dbReference type="Proteomes" id="UP000471633"/>
    </source>
</evidence>